<dbReference type="EMBL" id="RFFM01000002">
    <property type="protein sequence ID" value="RMH90453.1"/>
    <property type="molecule type" value="Genomic_DNA"/>
</dbReference>
<sequence>MGIADSSILRIGLFTEPVRIASKLAPTVGDGGALVEAPAARVAFFGGASLLAIMVPERMRFASKLAPTVKVWRRVGGGPAHTGFVYRRSELARDHGPRADAVR</sequence>
<evidence type="ECO:0000313" key="1">
    <source>
        <dbReference type="EMBL" id="RMH90453.1"/>
    </source>
</evidence>
<comment type="caution">
    <text evidence="1">The sequence shown here is derived from an EMBL/GenBank/DDBJ whole genome shotgun (WGS) entry which is preliminary data.</text>
</comment>
<keyword evidence="2" id="KW-1185">Reference proteome</keyword>
<dbReference type="Proteomes" id="UP000269774">
    <property type="component" value="Unassembled WGS sequence"/>
</dbReference>
<reference evidence="1 2" key="1">
    <citation type="submission" date="2018-10" db="EMBL/GenBank/DDBJ databases">
        <title>Pseudomonas zhaodongensis NEAU-ST5-21(T) genome.</title>
        <authorList>
            <person name="Peng J."/>
            <person name="Liu Z.-P."/>
        </authorList>
    </citation>
    <scope>NUCLEOTIDE SEQUENCE [LARGE SCALE GENOMIC DNA]</scope>
    <source>
        <strain evidence="1 2">NEAU-ST5-21</strain>
    </source>
</reference>
<protein>
    <submittedName>
        <fullName evidence="1">Uncharacterized protein</fullName>
    </submittedName>
</protein>
<proteinExistence type="predicted"/>
<accession>A0A3M2HRE9</accession>
<name>A0A3M2HRE9_9GAMM</name>
<dbReference type="AlphaFoldDB" id="A0A3M2HRE9"/>
<organism evidence="1 2">
    <name type="scientific">Stutzerimonas zhaodongensis</name>
    <dbReference type="NCBI Taxonomy" id="1176257"/>
    <lineage>
        <taxon>Bacteria</taxon>
        <taxon>Pseudomonadati</taxon>
        <taxon>Pseudomonadota</taxon>
        <taxon>Gammaproteobacteria</taxon>
        <taxon>Pseudomonadales</taxon>
        <taxon>Pseudomonadaceae</taxon>
        <taxon>Stutzerimonas</taxon>
    </lineage>
</organism>
<evidence type="ECO:0000313" key="2">
    <source>
        <dbReference type="Proteomes" id="UP000269774"/>
    </source>
</evidence>
<gene>
    <name evidence="1" type="ORF">EA797_13265</name>
</gene>